<dbReference type="CDD" id="cd01847">
    <property type="entry name" value="Triacylglycerol_lipase_like"/>
    <property type="match status" value="1"/>
</dbReference>
<dbReference type="SUPFAM" id="SSF52266">
    <property type="entry name" value="SGNH hydrolase"/>
    <property type="match status" value="1"/>
</dbReference>
<dbReference type="PANTHER" id="PTHR45648:SF22">
    <property type="entry name" value="GDSL LIPASE_ACYLHYDROLASE FAMILY PROTEIN (AFU_ORTHOLOGUE AFUA_4G14700)"/>
    <property type="match status" value="1"/>
</dbReference>
<dbReference type="SUPFAM" id="SSF103515">
    <property type="entry name" value="Autotransporter"/>
    <property type="match status" value="1"/>
</dbReference>
<dbReference type="Proteomes" id="UP000249447">
    <property type="component" value="Chromosome"/>
</dbReference>
<dbReference type="Pfam" id="PF03797">
    <property type="entry name" value="Autotransporter"/>
    <property type="match status" value="1"/>
</dbReference>
<evidence type="ECO:0000256" key="3">
    <source>
        <dbReference type="ARBA" id="ARBA00022801"/>
    </source>
</evidence>
<gene>
    <name evidence="7" type="ORF">C9I47_2634</name>
</gene>
<feature type="active site" evidence="4">
    <location>
        <position position="280"/>
    </location>
</feature>
<dbReference type="PANTHER" id="PTHR45648">
    <property type="entry name" value="GDSL LIPASE/ACYLHYDROLASE FAMILY PROTEIN (AFU_ORTHOLOGUE AFUA_4G14700)"/>
    <property type="match status" value="1"/>
</dbReference>
<dbReference type="EMBL" id="CP029843">
    <property type="protein sequence ID" value="AWV08310.1"/>
    <property type="molecule type" value="Genomic_DNA"/>
</dbReference>
<dbReference type="InterPro" id="IPR006315">
    <property type="entry name" value="OM_autotransptr_brl_dom"/>
</dbReference>
<dbReference type="PROSITE" id="PS51208">
    <property type="entry name" value="AUTOTRANSPORTER"/>
    <property type="match status" value="1"/>
</dbReference>
<dbReference type="OrthoDB" id="5292073at2"/>
<evidence type="ECO:0000313" key="7">
    <source>
        <dbReference type="EMBL" id="AWV08310.1"/>
    </source>
</evidence>
<feature type="chain" id="PRO_5015884664" evidence="5">
    <location>
        <begin position="23"/>
        <end position="610"/>
    </location>
</feature>
<dbReference type="NCBIfam" id="TIGR01414">
    <property type="entry name" value="autotrans_barl"/>
    <property type="match status" value="1"/>
</dbReference>
<dbReference type="Gene3D" id="3.40.50.1110">
    <property type="entry name" value="SGNH hydrolase"/>
    <property type="match status" value="1"/>
</dbReference>
<proteinExistence type="inferred from homology"/>
<evidence type="ECO:0000256" key="4">
    <source>
        <dbReference type="PIRSR" id="PIRSR037375-1"/>
    </source>
</evidence>
<dbReference type="SMART" id="SM00869">
    <property type="entry name" value="Autotransporter"/>
    <property type="match status" value="1"/>
</dbReference>
<dbReference type="GO" id="GO:0016788">
    <property type="term" value="F:hydrolase activity, acting on ester bonds"/>
    <property type="evidence" value="ECO:0007669"/>
    <property type="project" value="InterPro"/>
</dbReference>
<feature type="domain" description="Autotransporter" evidence="6">
    <location>
        <begin position="332"/>
        <end position="610"/>
    </location>
</feature>
<organism evidence="7 8">
    <name type="scientific">Marilutibacter maris</name>
    <dbReference type="NCBI Taxonomy" id="1605891"/>
    <lineage>
        <taxon>Bacteria</taxon>
        <taxon>Pseudomonadati</taxon>
        <taxon>Pseudomonadota</taxon>
        <taxon>Gammaproteobacteria</taxon>
        <taxon>Lysobacterales</taxon>
        <taxon>Lysobacteraceae</taxon>
        <taxon>Marilutibacter</taxon>
    </lineage>
</organism>
<reference evidence="7 8" key="1">
    <citation type="submission" date="2018-05" db="EMBL/GenBank/DDBJ databases">
        <title>The complete genome of Lysobacter maris HZ9B, a marine bacterium antagonistic against terrestrial plant pathogens.</title>
        <authorList>
            <person name="Zhang X.-Q."/>
        </authorList>
    </citation>
    <scope>NUCLEOTIDE SEQUENCE [LARGE SCALE GENOMIC DNA]</scope>
    <source>
        <strain evidence="7 8">HZ9B</strain>
    </source>
</reference>
<feature type="active site" evidence="4">
    <location>
        <position position="283"/>
    </location>
</feature>
<accession>A0A2U9TJZ1</accession>
<dbReference type="InterPro" id="IPR005546">
    <property type="entry name" value="Autotransporte_beta"/>
</dbReference>
<evidence type="ECO:0000256" key="2">
    <source>
        <dbReference type="ARBA" id="ARBA00022729"/>
    </source>
</evidence>
<dbReference type="InterPro" id="IPR017186">
    <property type="entry name" value="Lipase_autotranspt_EstA"/>
</dbReference>
<sequence>MKTPVRTLLASALALAAAPAMAQTYSQTIFFGDSLTDSGHFRPALVQQAGPSAAILGRFTTNPGLVWSEYLADFYGAEAWSDNQGGTNYAVGGARVGTDGSGALGPIPSLATQVSSYLASTGGRADPNALYTVWGGANDIFAVTAGAPPEQTIGAAVTTQIGLVGSLQAAGARYVLVPTLPDIGSTPGFLAQGAQASAIGTQLSMTYNDALFSGLAGAGLRVIPMDTFHLLQEIVANPAPYGFSNVTGTACQPQITAQSLTCNPGTYVTPDAADTHAFADGVHPSSKAHGILADYAASVLEAPRHASLMSHAQSLTGRNRAERLSAQLGGREQGDGMRGWADLRGDYQRYDEDAGLMVDAEGMGPGLMAGVDWRSGQLVYGGYLGFGRQTLDFGRQHGEFSYDDASLGGYLGWRGERAWVTGQVGYTWSNYDFDRKVVLGAVTRAHNGSADGNNLSIGVDAGYEFVHGGLRHGPVVSLLSQNIEIDELAENQPGLSTSLAYAEQDIDSLIGSIGWRFEFQAGEHLRPYARVAWEHEFEDRDDEAFARLQSLPAAAPYAVPGLRYDDSYGTVMFGARSQVFGLDADVGLSGMVAREGADNVSLFLSLGRGF</sequence>
<dbReference type="Pfam" id="PF00657">
    <property type="entry name" value="Lipase_GDSL"/>
    <property type="match status" value="1"/>
</dbReference>
<dbReference type="InterPro" id="IPR036709">
    <property type="entry name" value="Autotransporte_beta_dom_sf"/>
</dbReference>
<comment type="similarity">
    <text evidence="1">Belongs to the 'GDSL' lipolytic enzyme family.</text>
</comment>
<dbReference type="Gene3D" id="2.40.128.130">
    <property type="entry name" value="Autotransporter beta-domain"/>
    <property type="match status" value="1"/>
</dbReference>
<evidence type="ECO:0000259" key="6">
    <source>
        <dbReference type="PROSITE" id="PS51208"/>
    </source>
</evidence>
<evidence type="ECO:0000256" key="1">
    <source>
        <dbReference type="ARBA" id="ARBA00008668"/>
    </source>
</evidence>
<evidence type="ECO:0000256" key="5">
    <source>
        <dbReference type="SAM" id="SignalP"/>
    </source>
</evidence>
<feature type="signal peptide" evidence="5">
    <location>
        <begin position="1"/>
        <end position="22"/>
    </location>
</feature>
<keyword evidence="2 5" id="KW-0732">Signal</keyword>
<dbReference type="GO" id="GO:0019867">
    <property type="term" value="C:outer membrane"/>
    <property type="evidence" value="ECO:0007669"/>
    <property type="project" value="InterPro"/>
</dbReference>
<name>A0A2U9TJZ1_9GAMM</name>
<keyword evidence="3" id="KW-0378">Hydrolase</keyword>
<dbReference type="KEGG" id="lmb:C9I47_2634"/>
<dbReference type="AlphaFoldDB" id="A0A2U9TJZ1"/>
<keyword evidence="8" id="KW-1185">Reference proteome</keyword>
<protein>
    <submittedName>
        <fullName evidence="7">Lipase/esterase</fullName>
    </submittedName>
</protein>
<dbReference type="InterPro" id="IPR036514">
    <property type="entry name" value="SGNH_hydro_sf"/>
</dbReference>
<dbReference type="PIRSF" id="PIRSF037375">
    <property type="entry name" value="Autotrns_EstA"/>
    <property type="match status" value="1"/>
</dbReference>
<dbReference type="InterPro" id="IPR001087">
    <property type="entry name" value="GDSL"/>
</dbReference>
<evidence type="ECO:0000313" key="8">
    <source>
        <dbReference type="Proteomes" id="UP000249447"/>
    </source>
</evidence>
<feature type="active site" description="Nucleophile" evidence="4">
    <location>
        <position position="34"/>
    </location>
</feature>
<dbReference type="InterPro" id="IPR051058">
    <property type="entry name" value="GDSL_Est/Lipase"/>
</dbReference>
<dbReference type="RefSeq" id="WP_111267349.1">
    <property type="nucleotide sequence ID" value="NZ_CP029843.1"/>
</dbReference>